<evidence type="ECO:0000313" key="2">
    <source>
        <dbReference type="EMBL" id="MBA8924293.1"/>
    </source>
</evidence>
<feature type="region of interest" description="Disordered" evidence="1">
    <location>
        <begin position="28"/>
        <end position="59"/>
    </location>
</feature>
<name>A0ABR6BBN9_9PSEU</name>
<evidence type="ECO:0000313" key="3">
    <source>
        <dbReference type="Proteomes" id="UP000517916"/>
    </source>
</evidence>
<comment type="caution">
    <text evidence="2">The sequence shown here is derived from an EMBL/GenBank/DDBJ whole genome shotgun (WGS) entry which is preliminary data.</text>
</comment>
<organism evidence="2 3">
    <name type="scientific">Kutzneria viridogrisea</name>
    <dbReference type="NCBI Taxonomy" id="47990"/>
    <lineage>
        <taxon>Bacteria</taxon>
        <taxon>Bacillati</taxon>
        <taxon>Actinomycetota</taxon>
        <taxon>Actinomycetes</taxon>
        <taxon>Pseudonocardiales</taxon>
        <taxon>Pseudonocardiaceae</taxon>
        <taxon>Kutzneria</taxon>
    </lineage>
</organism>
<protein>
    <submittedName>
        <fullName evidence="2">Uncharacterized protein</fullName>
    </submittedName>
</protein>
<feature type="compositionally biased region" description="Basic and acidic residues" evidence="1">
    <location>
        <begin position="41"/>
        <end position="52"/>
    </location>
</feature>
<reference evidence="2 3" key="1">
    <citation type="submission" date="2020-08" db="EMBL/GenBank/DDBJ databases">
        <title>Genomic Encyclopedia of Archaeal and Bacterial Type Strains, Phase II (KMG-II): from individual species to whole genera.</title>
        <authorList>
            <person name="Goeker M."/>
        </authorList>
    </citation>
    <scope>NUCLEOTIDE SEQUENCE [LARGE SCALE GENOMIC DNA]</scope>
    <source>
        <strain evidence="2 3">DSM 43850</strain>
    </source>
</reference>
<dbReference type="Proteomes" id="UP000517916">
    <property type="component" value="Unassembled WGS sequence"/>
</dbReference>
<sequence length="59" mass="6565">MQTPIFDRLARLSGLTWFEGSDGRLFVDLGPAPRAPEADGAEPRPPADEQYRGHSQWTP</sequence>
<proteinExistence type="predicted"/>
<evidence type="ECO:0000256" key="1">
    <source>
        <dbReference type="SAM" id="MobiDB-lite"/>
    </source>
</evidence>
<dbReference type="RefSeq" id="WP_148309585.1">
    <property type="nucleotide sequence ID" value="NZ_BAAABQ010000007.1"/>
</dbReference>
<dbReference type="EMBL" id="JACJID010000001">
    <property type="protein sequence ID" value="MBA8924293.1"/>
    <property type="molecule type" value="Genomic_DNA"/>
</dbReference>
<accession>A0ABR6BBN9</accession>
<keyword evidence="3" id="KW-1185">Reference proteome</keyword>
<gene>
    <name evidence="2" type="ORF">BC739_001490</name>
</gene>